<keyword evidence="1" id="KW-1133">Transmembrane helix</keyword>
<dbReference type="AlphaFoldDB" id="A0A7W9YME5"/>
<feature type="transmembrane region" description="Helical" evidence="1">
    <location>
        <begin position="347"/>
        <end position="365"/>
    </location>
</feature>
<dbReference type="PANTHER" id="PTHR37826">
    <property type="entry name" value="FLOTILLIN BAND_7_5 DOMAIN PROTEIN"/>
    <property type="match status" value="1"/>
</dbReference>
<keyword evidence="1" id="KW-0472">Membrane</keyword>
<dbReference type="Proteomes" id="UP000546642">
    <property type="component" value="Unassembled WGS sequence"/>
</dbReference>
<keyword evidence="1" id="KW-0812">Transmembrane</keyword>
<keyword evidence="3" id="KW-1185">Reference proteome</keyword>
<evidence type="ECO:0000313" key="2">
    <source>
        <dbReference type="EMBL" id="MBB6174819.1"/>
    </source>
</evidence>
<evidence type="ECO:0000313" key="3">
    <source>
        <dbReference type="Proteomes" id="UP000546642"/>
    </source>
</evidence>
<name>A0A7W9YME5_9ACTN</name>
<comment type="caution">
    <text evidence="2">The sequence shown here is derived from an EMBL/GenBank/DDBJ whole genome shotgun (WGS) entry which is preliminary data.</text>
</comment>
<dbReference type="GO" id="GO:0000428">
    <property type="term" value="C:DNA-directed RNA polymerase complex"/>
    <property type="evidence" value="ECO:0007669"/>
    <property type="project" value="UniProtKB-KW"/>
</dbReference>
<gene>
    <name evidence="2" type="ORF">HNR23_004879</name>
</gene>
<dbReference type="EMBL" id="JACHDS010000001">
    <property type="protein sequence ID" value="MBB6174819.1"/>
    <property type="molecule type" value="Genomic_DNA"/>
</dbReference>
<protein>
    <submittedName>
        <fullName evidence="2">DNA-directed RNA polymerase subunit RPC12/RpoP</fullName>
    </submittedName>
</protein>
<accession>A0A7W9YME5</accession>
<keyword evidence="2" id="KW-0240">DNA-directed RNA polymerase</keyword>
<dbReference type="PANTHER" id="PTHR37826:SF3">
    <property type="entry name" value="J DOMAIN-CONTAINING PROTEIN"/>
    <property type="match status" value="1"/>
</dbReference>
<sequence>MTDNTAVPPASSPYSAPCQGCGARLEFAPGTRHLQCPYCGGQQAIAAPRRKVREHSYDELMAKQRRPAAELAPQRFLCQGCGAHTQGDVLARGCQFCAAPLVADTSQDLQVEPEAVLPFAVDRDGARDALRSWVKTRWFAPNRLKKVSEAETMRSTYLPHWTFDTRTVSDYKGKRGEYYYVTETYTVTVDGKQEERTRKVRKTRWYPAKGTVRRDFDDVLVPATTQVDNARLDALEPWPLKKQAVAYRPEYLAGHQALRYDVEPEDGLTEAKARMAPVIEKDCCNDIGGDEQQVTSVDTTYSDITYKLMLLPVWMGCYLYKGKNWQVLINGCSGEVQGERPYSGTKILFALLVAAAVIALIWWMAQGDGTPPPQ</sequence>
<evidence type="ECO:0000256" key="1">
    <source>
        <dbReference type="SAM" id="Phobius"/>
    </source>
</evidence>
<reference evidence="2 3" key="1">
    <citation type="submission" date="2020-08" db="EMBL/GenBank/DDBJ databases">
        <title>Sequencing the genomes of 1000 actinobacteria strains.</title>
        <authorList>
            <person name="Klenk H.-P."/>
        </authorList>
    </citation>
    <scope>NUCLEOTIDE SEQUENCE [LARGE SCALE GENOMIC DNA]</scope>
    <source>
        <strain evidence="2 3">DSM 46659</strain>
    </source>
</reference>
<organism evidence="2 3">
    <name type="scientific">Nocardiopsis mwathae</name>
    <dbReference type="NCBI Taxonomy" id="1472723"/>
    <lineage>
        <taxon>Bacteria</taxon>
        <taxon>Bacillati</taxon>
        <taxon>Actinomycetota</taxon>
        <taxon>Actinomycetes</taxon>
        <taxon>Streptosporangiales</taxon>
        <taxon>Nocardiopsidaceae</taxon>
        <taxon>Nocardiopsis</taxon>
    </lineage>
</organism>
<dbReference type="Gene3D" id="2.20.28.30">
    <property type="entry name" value="RNA polymerase ii, chain L"/>
    <property type="match status" value="1"/>
</dbReference>
<dbReference type="RefSeq" id="WP_184079098.1">
    <property type="nucleotide sequence ID" value="NZ_JACHDS010000001.1"/>
</dbReference>
<proteinExistence type="predicted"/>
<keyword evidence="2" id="KW-0804">Transcription</keyword>